<dbReference type="PROSITE" id="PS00108">
    <property type="entry name" value="PROTEIN_KINASE_ST"/>
    <property type="match status" value="1"/>
</dbReference>
<feature type="region of interest" description="Disordered" evidence="8">
    <location>
        <begin position="269"/>
        <end position="288"/>
    </location>
</feature>
<dbReference type="GO" id="GO:0004674">
    <property type="term" value="F:protein serine/threonine kinase activity"/>
    <property type="evidence" value="ECO:0007669"/>
    <property type="project" value="UniProtKB-KW"/>
</dbReference>
<dbReference type="CDD" id="cd14014">
    <property type="entry name" value="STKc_PknB_like"/>
    <property type="match status" value="1"/>
</dbReference>
<feature type="compositionally biased region" description="Polar residues" evidence="8">
    <location>
        <begin position="385"/>
        <end position="398"/>
    </location>
</feature>
<keyword evidence="11" id="KW-1185">Reference proteome</keyword>
<evidence type="ECO:0000256" key="4">
    <source>
        <dbReference type="ARBA" id="ARBA00022741"/>
    </source>
</evidence>
<dbReference type="InterPro" id="IPR011009">
    <property type="entry name" value="Kinase-like_dom_sf"/>
</dbReference>
<accession>A0A316FX73</accession>
<keyword evidence="4" id="KW-0547">Nucleotide-binding</keyword>
<dbReference type="PANTHER" id="PTHR43289">
    <property type="entry name" value="MITOGEN-ACTIVATED PROTEIN KINASE KINASE KINASE 20-RELATED"/>
    <property type="match status" value="1"/>
</dbReference>
<reference evidence="10 11" key="1">
    <citation type="submission" date="2018-05" db="EMBL/GenBank/DDBJ databases">
        <title>Genomic Encyclopedia of Type Strains, Phase IV (KMG-IV): sequencing the most valuable type-strain genomes for metagenomic binning, comparative biology and taxonomic classification.</title>
        <authorList>
            <person name="Goeker M."/>
        </authorList>
    </citation>
    <scope>NUCLEOTIDE SEQUENCE [LARGE SCALE GENOMIC DNA]</scope>
    <source>
        <strain evidence="10 11">DSM 25350</strain>
    </source>
</reference>
<keyword evidence="5 10" id="KW-0418">Kinase</keyword>
<dbReference type="PANTHER" id="PTHR43289:SF6">
    <property type="entry name" value="SERINE_THREONINE-PROTEIN KINASE NEKL-3"/>
    <property type="match status" value="1"/>
</dbReference>
<dbReference type="InterPro" id="IPR008271">
    <property type="entry name" value="Ser/Thr_kinase_AS"/>
</dbReference>
<keyword evidence="3" id="KW-0808">Transferase</keyword>
<evidence type="ECO:0000256" key="2">
    <source>
        <dbReference type="ARBA" id="ARBA00022527"/>
    </source>
</evidence>
<dbReference type="InterPro" id="IPR000719">
    <property type="entry name" value="Prot_kinase_dom"/>
</dbReference>
<dbReference type="AlphaFoldDB" id="A0A316FX73"/>
<dbReference type="PROSITE" id="PS50011">
    <property type="entry name" value="PROTEIN_KINASE_DOM"/>
    <property type="match status" value="1"/>
</dbReference>
<name>A0A316FX73_9GAMM</name>
<dbReference type="Gene3D" id="1.10.510.10">
    <property type="entry name" value="Transferase(Phosphotransferase) domain 1"/>
    <property type="match status" value="1"/>
</dbReference>
<evidence type="ECO:0000256" key="3">
    <source>
        <dbReference type="ARBA" id="ARBA00022679"/>
    </source>
</evidence>
<dbReference type="FunFam" id="1.10.510.10:FF:000021">
    <property type="entry name" value="Serine/threonine protein kinase"/>
    <property type="match status" value="1"/>
</dbReference>
<evidence type="ECO:0000313" key="10">
    <source>
        <dbReference type="EMBL" id="PWK53188.1"/>
    </source>
</evidence>
<feature type="region of interest" description="Disordered" evidence="8">
    <location>
        <begin position="354"/>
        <end position="403"/>
    </location>
</feature>
<dbReference type="EC" id="2.7.11.1" evidence="1"/>
<dbReference type="SUPFAM" id="SSF56112">
    <property type="entry name" value="Protein kinase-like (PK-like)"/>
    <property type="match status" value="1"/>
</dbReference>
<dbReference type="OrthoDB" id="9801841at2"/>
<evidence type="ECO:0000259" key="9">
    <source>
        <dbReference type="PROSITE" id="PS50011"/>
    </source>
</evidence>
<keyword evidence="7" id="KW-0175">Coiled coil</keyword>
<proteinExistence type="predicted"/>
<evidence type="ECO:0000256" key="8">
    <source>
        <dbReference type="SAM" id="MobiDB-lite"/>
    </source>
</evidence>
<dbReference type="Pfam" id="PF00069">
    <property type="entry name" value="Pkinase"/>
    <property type="match status" value="1"/>
</dbReference>
<comment type="caution">
    <text evidence="10">The sequence shown here is derived from an EMBL/GenBank/DDBJ whole genome shotgun (WGS) entry which is preliminary data.</text>
</comment>
<feature type="coiled-coil region" evidence="7">
    <location>
        <begin position="600"/>
        <end position="647"/>
    </location>
</feature>
<evidence type="ECO:0000256" key="5">
    <source>
        <dbReference type="ARBA" id="ARBA00022777"/>
    </source>
</evidence>
<dbReference type="SMART" id="SM00220">
    <property type="entry name" value="S_TKc"/>
    <property type="match status" value="1"/>
</dbReference>
<evidence type="ECO:0000256" key="7">
    <source>
        <dbReference type="SAM" id="Coils"/>
    </source>
</evidence>
<organism evidence="10 11">
    <name type="scientific">Pleionea mediterranea</name>
    <dbReference type="NCBI Taxonomy" id="523701"/>
    <lineage>
        <taxon>Bacteria</taxon>
        <taxon>Pseudomonadati</taxon>
        <taxon>Pseudomonadota</taxon>
        <taxon>Gammaproteobacteria</taxon>
        <taxon>Oceanospirillales</taxon>
        <taxon>Pleioneaceae</taxon>
        <taxon>Pleionea</taxon>
    </lineage>
</organism>
<keyword evidence="2 10" id="KW-0723">Serine/threonine-protein kinase</keyword>
<feature type="compositionally biased region" description="Low complexity" evidence="8">
    <location>
        <begin position="354"/>
        <end position="367"/>
    </location>
</feature>
<feature type="region of interest" description="Disordered" evidence="8">
    <location>
        <begin position="754"/>
        <end position="873"/>
    </location>
</feature>
<feature type="compositionally biased region" description="Polar residues" evidence="8">
    <location>
        <begin position="791"/>
        <end position="801"/>
    </location>
</feature>
<feature type="compositionally biased region" description="Polar residues" evidence="8">
    <location>
        <begin position="755"/>
        <end position="783"/>
    </location>
</feature>
<sequence length="873" mass="97539">MSAISIPGYKIIKTLGVGGQATVYLAIQEGFEREIALKVMSPALAADPSFGERFIREAKIVAKLRHPGIVTVFDVGEHDGFYYLAMEYLPETDLRSRITQGIKAKEALVVIQKVAKALHYAHDKGYIHRDVKSENILFRDDGEPVLTDFGIAKASNSSTQMTQQGKLIGTPQYMSPEQCRGRKLDGRSDIYSLGIILYEMLTQKVPFDGEDSVAVCLQHVTKPIPRLSARQKHYQWLLDRLLAKKAEDRFDDGEKLASEIDRFLSGDITQSQHTSSAEMRASRDDDHTAIFDHDDDIVADERIYSNQNRRESKKTSRWPWVIGVLVIASAAAYYQKALWLPKATELYFQVTGQTQPSSTQKPSTPSSAETTQADSNKTSKDVVAETQTNQSNDQQNAISDAEEEAKQKQIAQLLIEADTLEPLTDLDPAQIRNLLQNYVRVLVLDETNQKAIAGKQNAIERAANYAKDALNNNDEASYQQYVSVIEATAPEHAVLAPLQKQYAQFKQQQENQVAVSEKAARIDSLLKQAEQAMQENRLTTPEQTSAYHYFNAVLALDSQNEMALQGLNNIEQKYTKLAQQALLNKNPELALSNINKLESISGKSEQLTELKDQYKLIKKQVDEARKIAAVEQKKKQQEAERQKMLADPLVQLKLNSKLNSARSAYAENRLVEPESDNALSKYKEVLAIDPDNQRAKEGITLVNDKLSGLVKSAIQNNDKLAANSWLSKLKQYFPDSDNIPLFTQQISELDIELQPEQSNSDTPSSKSLSPAETATQTDSMTADNNDDKTAQETGNTEQGQAVLQKPEQSEPVNNDANKQDSENTNSKKTDSKKSEPEKTELKKTDPEQKAQKPKQAKDDDSEQKPEDDGTDQN</sequence>
<dbReference type="EMBL" id="QGGU01000003">
    <property type="protein sequence ID" value="PWK53188.1"/>
    <property type="molecule type" value="Genomic_DNA"/>
</dbReference>
<feature type="compositionally biased region" description="Basic and acidic residues" evidence="8">
    <location>
        <begin position="817"/>
        <end position="867"/>
    </location>
</feature>
<protein>
    <recommendedName>
        <fullName evidence="1">non-specific serine/threonine protein kinase</fullName>
        <ecNumber evidence="1">2.7.11.1</ecNumber>
    </recommendedName>
</protein>
<dbReference type="Gene3D" id="3.30.200.20">
    <property type="entry name" value="Phosphorylase Kinase, domain 1"/>
    <property type="match status" value="1"/>
</dbReference>
<evidence type="ECO:0000256" key="6">
    <source>
        <dbReference type="ARBA" id="ARBA00022840"/>
    </source>
</evidence>
<evidence type="ECO:0000256" key="1">
    <source>
        <dbReference type="ARBA" id="ARBA00012513"/>
    </source>
</evidence>
<dbReference type="Proteomes" id="UP000245790">
    <property type="component" value="Unassembled WGS sequence"/>
</dbReference>
<feature type="domain" description="Protein kinase" evidence="9">
    <location>
        <begin position="9"/>
        <end position="264"/>
    </location>
</feature>
<keyword evidence="6" id="KW-0067">ATP-binding</keyword>
<dbReference type="RefSeq" id="WP_109762255.1">
    <property type="nucleotide sequence ID" value="NZ_QGGU01000003.1"/>
</dbReference>
<gene>
    <name evidence="10" type="ORF">C8D97_10311</name>
</gene>
<dbReference type="GO" id="GO:0005524">
    <property type="term" value="F:ATP binding"/>
    <property type="evidence" value="ECO:0007669"/>
    <property type="project" value="UniProtKB-KW"/>
</dbReference>
<evidence type="ECO:0000313" key="11">
    <source>
        <dbReference type="Proteomes" id="UP000245790"/>
    </source>
</evidence>